<proteinExistence type="predicted"/>
<keyword evidence="6" id="KW-1185">Reference proteome</keyword>
<evidence type="ECO:0000256" key="1">
    <source>
        <dbReference type="SAM" id="Coils"/>
    </source>
</evidence>
<evidence type="ECO:0000313" key="6">
    <source>
        <dbReference type="Proteomes" id="UP000448292"/>
    </source>
</evidence>
<dbReference type="OrthoDB" id="9795058at2"/>
<dbReference type="PANTHER" id="PTHR39082:SF1">
    <property type="entry name" value="SCAVENGER RECEPTOR CLASS A MEMBER 3"/>
    <property type="match status" value="1"/>
</dbReference>
<dbReference type="RefSeq" id="WP_144302404.1">
    <property type="nucleotide sequence ID" value="NZ_QMIE01000004.1"/>
</dbReference>
<evidence type="ECO:0000313" key="5">
    <source>
        <dbReference type="EMBL" id="TVM18400.1"/>
    </source>
</evidence>
<feature type="domain" description="C4-type zinc ribbon" evidence="3">
    <location>
        <begin position="201"/>
        <end position="232"/>
    </location>
</feature>
<feature type="coiled-coil region" evidence="1">
    <location>
        <begin position="14"/>
        <end position="55"/>
    </location>
</feature>
<dbReference type="AlphaFoldDB" id="A0A7M3MH70"/>
<feature type="coiled-coil region" evidence="1">
    <location>
        <begin position="103"/>
        <end position="173"/>
    </location>
</feature>
<dbReference type="EMBL" id="QMIE01000004">
    <property type="protein sequence ID" value="TVM18400.1"/>
    <property type="molecule type" value="Genomic_DNA"/>
</dbReference>
<evidence type="ECO:0000259" key="3">
    <source>
        <dbReference type="Pfam" id="PF02591"/>
    </source>
</evidence>
<keyword evidence="1" id="KW-0175">Coiled coil</keyword>
<reference evidence="5 6" key="1">
    <citation type="submission" date="2018-06" db="EMBL/GenBank/DDBJ databases">
        <title>Complete genome of Desulfovibrio indonesiensis P37SLT.</title>
        <authorList>
            <person name="Crispim J.S."/>
            <person name="Vidigal P.M.P."/>
            <person name="Silva L.C.F."/>
            <person name="Laguardia C.N."/>
            <person name="Araujo L.C."/>
            <person name="Dias R.S."/>
            <person name="Sousa M.P."/>
            <person name="Paula S.O."/>
            <person name="Silva C."/>
        </authorList>
    </citation>
    <scope>NUCLEOTIDE SEQUENCE [LARGE SCALE GENOMIC DNA]</scope>
    <source>
        <strain evidence="5 6">P37SLT</strain>
    </source>
</reference>
<name>A0A7M3MH70_9BACT</name>
<dbReference type="InterPro" id="IPR003743">
    <property type="entry name" value="Zf-RING_7"/>
</dbReference>
<dbReference type="Proteomes" id="UP000448292">
    <property type="component" value="Unassembled WGS sequence"/>
</dbReference>
<sequence length="265" mass="30704">MSIYLKQIEQLVALQRVDSELISLKEELENAPKEVEELEANYGQYRERKDQILEKIDYLQSQQKRLDSEISDDDLKIKKSKNKLMMASNTKEYHAMMREMDNIEKLNRMREEERMALVEELERQRAALEEVESESSSLKEELDEKQSTLDQRVEQVEARLVELEKQRKAAGQHVPGPVLGRYEFIRSRLSAPVIVPVIEGVCTGCNIAIPPQGFIELQKGQQILNCPNCQRLIYWCEHFEESHQPIPGKPQVAARKQPEAAEEAE</sequence>
<dbReference type="InterPro" id="IPR056003">
    <property type="entry name" value="CT398_CC_hairpin"/>
</dbReference>
<feature type="domain" description="CT398-like coiled coil hairpin" evidence="4">
    <location>
        <begin position="14"/>
        <end position="188"/>
    </location>
</feature>
<protein>
    <recommendedName>
        <fullName evidence="7">C4-type zinc ribbon domain-containing protein</fullName>
    </recommendedName>
</protein>
<dbReference type="PANTHER" id="PTHR39082">
    <property type="entry name" value="PHOSPHOLIPASE C-BETA-2-RELATED"/>
    <property type="match status" value="1"/>
</dbReference>
<dbReference type="Pfam" id="PF24481">
    <property type="entry name" value="CT398_CC"/>
    <property type="match status" value="1"/>
</dbReference>
<accession>A0A7M3MH70</accession>
<dbReference type="InterPro" id="IPR052376">
    <property type="entry name" value="Oxidative_Scav/Glycosyltrans"/>
</dbReference>
<feature type="region of interest" description="Disordered" evidence="2">
    <location>
        <begin position="245"/>
        <end position="265"/>
    </location>
</feature>
<dbReference type="Pfam" id="PF02591">
    <property type="entry name" value="Zn_ribbon_9"/>
    <property type="match status" value="1"/>
</dbReference>
<evidence type="ECO:0000256" key="2">
    <source>
        <dbReference type="SAM" id="MobiDB-lite"/>
    </source>
</evidence>
<gene>
    <name evidence="5" type="ORF">DPQ33_06530</name>
</gene>
<dbReference type="Gene3D" id="1.10.287.1490">
    <property type="match status" value="1"/>
</dbReference>
<evidence type="ECO:0000259" key="4">
    <source>
        <dbReference type="Pfam" id="PF24481"/>
    </source>
</evidence>
<evidence type="ECO:0008006" key="7">
    <source>
        <dbReference type="Google" id="ProtNLM"/>
    </source>
</evidence>
<comment type="caution">
    <text evidence="5">The sequence shown here is derived from an EMBL/GenBank/DDBJ whole genome shotgun (WGS) entry which is preliminary data.</text>
</comment>
<organism evidence="5 6">
    <name type="scientific">Oceanidesulfovibrio indonesiensis</name>
    <dbReference type="NCBI Taxonomy" id="54767"/>
    <lineage>
        <taxon>Bacteria</taxon>
        <taxon>Pseudomonadati</taxon>
        <taxon>Thermodesulfobacteriota</taxon>
        <taxon>Desulfovibrionia</taxon>
        <taxon>Desulfovibrionales</taxon>
        <taxon>Desulfovibrionaceae</taxon>
        <taxon>Oceanidesulfovibrio</taxon>
    </lineage>
</organism>